<organism evidence="1 2">
    <name type="scientific">Rhizopus azygosporus</name>
    <name type="common">Rhizopus microsporus var. azygosporus</name>
    <dbReference type="NCBI Taxonomy" id="86630"/>
    <lineage>
        <taxon>Eukaryota</taxon>
        <taxon>Fungi</taxon>
        <taxon>Fungi incertae sedis</taxon>
        <taxon>Mucoromycota</taxon>
        <taxon>Mucoromycotina</taxon>
        <taxon>Mucoromycetes</taxon>
        <taxon>Mucorales</taxon>
        <taxon>Mucorineae</taxon>
        <taxon>Rhizopodaceae</taxon>
        <taxon>Rhizopus</taxon>
    </lineage>
</organism>
<dbReference type="AlphaFoldDB" id="A0A367JNJ1"/>
<dbReference type="EMBL" id="PJQL01000960">
    <property type="protein sequence ID" value="RCH91503.1"/>
    <property type="molecule type" value="Genomic_DNA"/>
</dbReference>
<comment type="caution">
    <text evidence="1">The sequence shown here is derived from an EMBL/GenBank/DDBJ whole genome shotgun (WGS) entry which is preliminary data.</text>
</comment>
<reference evidence="1 2" key="1">
    <citation type="journal article" date="2018" name="G3 (Bethesda)">
        <title>Phylogenetic and Phylogenomic Definition of Rhizopus Species.</title>
        <authorList>
            <person name="Gryganskyi A.P."/>
            <person name="Golan J."/>
            <person name="Dolatabadi S."/>
            <person name="Mondo S."/>
            <person name="Robb S."/>
            <person name="Idnurm A."/>
            <person name="Muszewska A."/>
            <person name="Steczkiewicz K."/>
            <person name="Masonjones S."/>
            <person name="Liao H.L."/>
            <person name="Gajdeczka M.T."/>
            <person name="Anike F."/>
            <person name="Vuek A."/>
            <person name="Anishchenko I.M."/>
            <person name="Voigt K."/>
            <person name="de Hoog G.S."/>
            <person name="Smith M.E."/>
            <person name="Heitman J."/>
            <person name="Vilgalys R."/>
            <person name="Stajich J.E."/>
        </authorList>
    </citation>
    <scope>NUCLEOTIDE SEQUENCE [LARGE SCALE GENOMIC DNA]</scope>
    <source>
        <strain evidence="1 2">CBS 357.93</strain>
    </source>
</reference>
<gene>
    <name evidence="1" type="ORF">CU097_004175</name>
</gene>
<keyword evidence="2" id="KW-1185">Reference proteome</keyword>
<protein>
    <submittedName>
        <fullName evidence="1">Uncharacterized protein</fullName>
    </submittedName>
</protein>
<sequence>MPDLSKVFFTAIEIYTKRRKTKSTIQGFLNNDENNKELVIVWFEVYDKYEDALKAFVAKFKQIYKAQVNKTYKNKAKLDLKSIFEESKSQNSAMANGRRVLDKATNVASQRLILSASLSTSAPSTPVAAISSTASLSPTPAATSSSAASSSYSAPAVPASSAVALSSVEIKFLYQTMKIQLDQLYAKANEEDCVIIEIFSNLIQKLPNQERLSHVGEMELIMNFLDPILSLIFHCPDKNRLLV</sequence>
<dbReference type="OrthoDB" id="2266852at2759"/>
<evidence type="ECO:0000313" key="1">
    <source>
        <dbReference type="EMBL" id="RCH91503.1"/>
    </source>
</evidence>
<name>A0A367JNJ1_RHIAZ</name>
<dbReference type="Proteomes" id="UP000252139">
    <property type="component" value="Unassembled WGS sequence"/>
</dbReference>
<accession>A0A367JNJ1</accession>
<evidence type="ECO:0000313" key="2">
    <source>
        <dbReference type="Proteomes" id="UP000252139"/>
    </source>
</evidence>
<proteinExistence type="predicted"/>